<dbReference type="Proteomes" id="UP000264702">
    <property type="component" value="Unassembled WGS sequence"/>
</dbReference>
<sequence>MNFRSLAAVTALVVSPVCVLAVPGIASAAAVVSSGNNGLSAWTAKDIAQVTGRPFSATRVTTQITTGADGSPVTREISSKIVRDSSGRVRVETPVVHQPDGAVDPSHVAVQVYDPVGHTLLTWTTSGRVATLIHLPSQTAPSAASSQEVESLGSQAVNNMQSEGQRVMQVVPAGTNGYKESATVVAETWTSPELKVPLRQTIRDPRHGTVTTELSGILQHEPDPSLFAAPAGYAVHDLTPPVSAQGAAQ</sequence>
<keyword evidence="3" id="KW-1185">Reference proteome</keyword>
<dbReference type="EMBL" id="QVQT01000002">
    <property type="protein sequence ID" value="RFU17605.1"/>
    <property type="molecule type" value="Genomic_DNA"/>
</dbReference>
<comment type="caution">
    <text evidence="2">The sequence shown here is derived from an EMBL/GenBank/DDBJ whole genome shotgun (WGS) entry which is preliminary data.</text>
</comment>
<reference evidence="2 3" key="1">
    <citation type="submission" date="2018-08" db="EMBL/GenBank/DDBJ databases">
        <title>Acidipila sp. 4G-K13, an acidobacterium isolated from forest soil.</title>
        <authorList>
            <person name="Gao Z.-H."/>
            <person name="Qiu L.-H."/>
        </authorList>
    </citation>
    <scope>NUCLEOTIDE SEQUENCE [LARGE SCALE GENOMIC DNA]</scope>
    <source>
        <strain evidence="2 3">4G-K13</strain>
    </source>
</reference>
<name>A0A372IRR0_9BACT</name>
<evidence type="ECO:0000256" key="1">
    <source>
        <dbReference type="SAM" id="SignalP"/>
    </source>
</evidence>
<evidence type="ECO:0000313" key="2">
    <source>
        <dbReference type="EMBL" id="RFU17605.1"/>
    </source>
</evidence>
<proteinExistence type="predicted"/>
<dbReference type="RefSeq" id="WP_117298355.1">
    <property type="nucleotide sequence ID" value="NZ_QVQT02000002.1"/>
</dbReference>
<dbReference type="AlphaFoldDB" id="A0A372IRR0"/>
<feature type="signal peptide" evidence="1">
    <location>
        <begin position="1"/>
        <end position="28"/>
    </location>
</feature>
<evidence type="ECO:0000313" key="3">
    <source>
        <dbReference type="Proteomes" id="UP000264702"/>
    </source>
</evidence>
<accession>A0A372IRR0</accession>
<protein>
    <submittedName>
        <fullName evidence="2">Uncharacterized protein</fullName>
    </submittedName>
</protein>
<gene>
    <name evidence="2" type="ORF">D0Y96_05580</name>
</gene>
<feature type="chain" id="PRO_5016647041" evidence="1">
    <location>
        <begin position="29"/>
        <end position="249"/>
    </location>
</feature>
<keyword evidence="1" id="KW-0732">Signal</keyword>
<dbReference type="OrthoDB" id="128756at2"/>
<organism evidence="2 3">
    <name type="scientific">Paracidobacterium acidisoli</name>
    <dbReference type="NCBI Taxonomy" id="2303751"/>
    <lineage>
        <taxon>Bacteria</taxon>
        <taxon>Pseudomonadati</taxon>
        <taxon>Acidobacteriota</taxon>
        <taxon>Terriglobia</taxon>
        <taxon>Terriglobales</taxon>
        <taxon>Acidobacteriaceae</taxon>
        <taxon>Paracidobacterium</taxon>
    </lineage>
</organism>